<comment type="caution">
    <text evidence="1">The sequence shown here is derived from an EMBL/GenBank/DDBJ whole genome shotgun (WGS) entry which is preliminary data.</text>
</comment>
<sequence>MLFDKFIDLVKGTHKHGGEITMAVQTVKDLENNNGLSDKEKTELDKIIESYGIDVNLIDYEEYDSIDEPEEILTLDNKEEGAGNET</sequence>
<gene>
    <name evidence="1" type="ORF">J2S15_004009</name>
</gene>
<dbReference type="Proteomes" id="UP001230220">
    <property type="component" value="Unassembled WGS sequence"/>
</dbReference>
<protein>
    <submittedName>
        <fullName evidence="1">Uncharacterized protein</fullName>
    </submittedName>
</protein>
<accession>A0ABU0E963</accession>
<keyword evidence="2" id="KW-1185">Reference proteome</keyword>
<reference evidence="1 2" key="1">
    <citation type="submission" date="2023-07" db="EMBL/GenBank/DDBJ databases">
        <title>Genomic Encyclopedia of Type Strains, Phase IV (KMG-IV): sequencing the most valuable type-strain genomes for metagenomic binning, comparative biology and taxonomic classification.</title>
        <authorList>
            <person name="Goeker M."/>
        </authorList>
    </citation>
    <scope>NUCLEOTIDE SEQUENCE [LARGE SCALE GENOMIC DNA]</scope>
    <source>
        <strain evidence="1 2">DSM 16784</strain>
    </source>
</reference>
<evidence type="ECO:0000313" key="1">
    <source>
        <dbReference type="EMBL" id="MDQ0363248.1"/>
    </source>
</evidence>
<proteinExistence type="predicted"/>
<evidence type="ECO:0000313" key="2">
    <source>
        <dbReference type="Proteomes" id="UP001230220"/>
    </source>
</evidence>
<dbReference type="RefSeq" id="WP_307412082.1">
    <property type="nucleotide sequence ID" value="NZ_JAUSUR010000010.1"/>
</dbReference>
<organism evidence="1 2">
    <name type="scientific">Breznakia pachnodae</name>
    <dbReference type="NCBI Taxonomy" id="265178"/>
    <lineage>
        <taxon>Bacteria</taxon>
        <taxon>Bacillati</taxon>
        <taxon>Bacillota</taxon>
        <taxon>Erysipelotrichia</taxon>
        <taxon>Erysipelotrichales</taxon>
        <taxon>Erysipelotrichaceae</taxon>
        <taxon>Breznakia</taxon>
    </lineage>
</organism>
<name>A0ABU0E963_9FIRM</name>
<dbReference type="EMBL" id="JAUSUR010000010">
    <property type="protein sequence ID" value="MDQ0363248.1"/>
    <property type="molecule type" value="Genomic_DNA"/>
</dbReference>